<reference evidence="9" key="1">
    <citation type="submission" date="2020-01" db="EMBL/GenBank/DDBJ databases">
        <authorList>
            <person name="Seo Y.L."/>
        </authorList>
    </citation>
    <scope>NUCLEOTIDE SEQUENCE</scope>
    <source>
        <strain evidence="9">R11</strain>
    </source>
</reference>
<feature type="domain" description="SusD-like N-terminal" evidence="8">
    <location>
        <begin position="83"/>
        <end position="224"/>
    </location>
</feature>
<keyword evidence="3 6" id="KW-0732">Signal</keyword>
<evidence type="ECO:0000259" key="8">
    <source>
        <dbReference type="Pfam" id="PF14322"/>
    </source>
</evidence>
<evidence type="ECO:0000313" key="10">
    <source>
        <dbReference type="Proteomes" id="UP000638732"/>
    </source>
</evidence>
<dbReference type="SUPFAM" id="SSF48452">
    <property type="entry name" value="TPR-like"/>
    <property type="match status" value="1"/>
</dbReference>
<feature type="domain" description="RagB/SusD" evidence="7">
    <location>
        <begin position="268"/>
        <end position="540"/>
    </location>
</feature>
<organism evidence="9 10">
    <name type="scientific">Mucilaginibacter agri</name>
    <dbReference type="NCBI Taxonomy" id="2695265"/>
    <lineage>
        <taxon>Bacteria</taxon>
        <taxon>Pseudomonadati</taxon>
        <taxon>Bacteroidota</taxon>
        <taxon>Sphingobacteriia</taxon>
        <taxon>Sphingobacteriales</taxon>
        <taxon>Sphingobacteriaceae</taxon>
        <taxon>Mucilaginibacter</taxon>
    </lineage>
</organism>
<dbReference type="Gene3D" id="1.25.40.390">
    <property type="match status" value="1"/>
</dbReference>
<keyword evidence="5" id="KW-0998">Cell outer membrane</keyword>
<proteinExistence type="inferred from homology"/>
<comment type="caution">
    <text evidence="9">The sequence shown here is derived from an EMBL/GenBank/DDBJ whole genome shotgun (WGS) entry which is preliminary data.</text>
</comment>
<gene>
    <name evidence="9" type="ORF">GSY63_24320</name>
</gene>
<comment type="subcellular location">
    <subcellularLocation>
        <location evidence="1">Cell outer membrane</location>
    </subcellularLocation>
</comment>
<dbReference type="InterPro" id="IPR012944">
    <property type="entry name" value="SusD_RagB_dom"/>
</dbReference>
<dbReference type="InterPro" id="IPR033985">
    <property type="entry name" value="SusD-like_N"/>
</dbReference>
<evidence type="ECO:0000256" key="4">
    <source>
        <dbReference type="ARBA" id="ARBA00023136"/>
    </source>
</evidence>
<feature type="signal peptide" evidence="6">
    <location>
        <begin position="1"/>
        <end position="20"/>
    </location>
</feature>
<protein>
    <submittedName>
        <fullName evidence="9">RagB/SusD family nutrient uptake outer membrane protein</fullName>
    </submittedName>
</protein>
<evidence type="ECO:0000256" key="1">
    <source>
        <dbReference type="ARBA" id="ARBA00004442"/>
    </source>
</evidence>
<dbReference type="AlphaFoldDB" id="A0A965ZJV9"/>
<evidence type="ECO:0000313" key="9">
    <source>
        <dbReference type="EMBL" id="NCD72514.1"/>
    </source>
</evidence>
<dbReference type="GO" id="GO:0009279">
    <property type="term" value="C:cell outer membrane"/>
    <property type="evidence" value="ECO:0007669"/>
    <property type="project" value="UniProtKB-SubCell"/>
</dbReference>
<dbReference type="Proteomes" id="UP000638732">
    <property type="component" value="Unassembled WGS sequence"/>
</dbReference>
<name>A0A965ZJV9_9SPHI</name>
<accession>A0A965ZJV9</accession>
<evidence type="ECO:0000256" key="3">
    <source>
        <dbReference type="ARBA" id="ARBA00022729"/>
    </source>
</evidence>
<dbReference type="PROSITE" id="PS51257">
    <property type="entry name" value="PROKAR_LIPOPROTEIN"/>
    <property type="match status" value="1"/>
</dbReference>
<dbReference type="RefSeq" id="WP_166588455.1">
    <property type="nucleotide sequence ID" value="NZ_WWEO01000045.1"/>
</dbReference>
<evidence type="ECO:0000256" key="6">
    <source>
        <dbReference type="SAM" id="SignalP"/>
    </source>
</evidence>
<dbReference type="Pfam" id="PF07980">
    <property type="entry name" value="SusD_RagB"/>
    <property type="match status" value="1"/>
</dbReference>
<comment type="similarity">
    <text evidence="2">Belongs to the SusD family.</text>
</comment>
<dbReference type="Pfam" id="PF14322">
    <property type="entry name" value="SusD-like_3"/>
    <property type="match status" value="1"/>
</dbReference>
<evidence type="ECO:0000259" key="7">
    <source>
        <dbReference type="Pfam" id="PF07980"/>
    </source>
</evidence>
<dbReference type="EMBL" id="WWEO01000045">
    <property type="protein sequence ID" value="NCD72514.1"/>
    <property type="molecule type" value="Genomic_DNA"/>
</dbReference>
<keyword evidence="10" id="KW-1185">Reference proteome</keyword>
<feature type="chain" id="PRO_5038000211" evidence="6">
    <location>
        <begin position="21"/>
        <end position="543"/>
    </location>
</feature>
<dbReference type="InterPro" id="IPR011990">
    <property type="entry name" value="TPR-like_helical_dom_sf"/>
</dbReference>
<sequence length="543" mass="61282">MRHSYKYIKLGIALTLLVSAAGCKKLEPEVYSRVANENFWQTPDQIAAGIAPAYSQLRNIPDGNFHDLQEESSDELVVPARGNDWLAAGQHIQLFTHTWNSQTQQVQDAWNDLYSGVTKINFILSIVNNLNPAPATLPAINAELKTLRALYYYWLMDLYGNVPLVTDFNTNPNGVKNSTRKQVYDFIESEIKANMGQLSTDRSLTNYGRINKYVADCILAKLYLNSVQYVGTARYADCIKVCDTVITAGYSLESNYFDNFAIENQSSKENIFVVPFDNVNIGGNNWAAQTLHYQNDKNYQISGGGWNGYCTNAEFYSHFDTTSTYSVRGKNTYRTYNDARAGQWIIGQQYAEIATYPPNTGVLSNSTDATLKIKDAQTGLDLSFYSDITEISNPAASFRLAGLRNVKYWPNPGIQVSQNNDMVIFRLADVLLMRAEASVRNGSQSNVDLGYVNQIRMRAYGGVQKYAWTMSDLTLNNLFLERGRELAWENVRRQDCIRFGNFASARKPQKMQDADNHWEIYPIPQNQHIANPNLTQNPGYAGF</sequence>
<keyword evidence="4" id="KW-0472">Membrane</keyword>
<evidence type="ECO:0000256" key="2">
    <source>
        <dbReference type="ARBA" id="ARBA00006275"/>
    </source>
</evidence>
<reference evidence="9" key="2">
    <citation type="submission" date="2020-10" db="EMBL/GenBank/DDBJ databases">
        <title>Mucilaginibacter sp. nov., isolated from soil.</title>
        <authorList>
            <person name="Jeon C.O."/>
        </authorList>
    </citation>
    <scope>NUCLEOTIDE SEQUENCE</scope>
    <source>
        <strain evidence="9">R11</strain>
    </source>
</reference>
<evidence type="ECO:0000256" key="5">
    <source>
        <dbReference type="ARBA" id="ARBA00023237"/>
    </source>
</evidence>